<accession>A0ACB9AF85</accession>
<evidence type="ECO:0000313" key="2">
    <source>
        <dbReference type="Proteomes" id="UP001055811"/>
    </source>
</evidence>
<proteinExistence type="predicted"/>
<comment type="caution">
    <text evidence="1">The sequence shown here is derived from an EMBL/GenBank/DDBJ whole genome shotgun (WGS) entry which is preliminary data.</text>
</comment>
<protein>
    <submittedName>
        <fullName evidence="1">Uncharacterized protein</fullName>
    </submittedName>
</protein>
<reference evidence="2" key="1">
    <citation type="journal article" date="2022" name="Mol. Ecol. Resour.">
        <title>The genomes of chicory, endive, great burdock and yacon provide insights into Asteraceae palaeo-polyploidization history and plant inulin production.</title>
        <authorList>
            <person name="Fan W."/>
            <person name="Wang S."/>
            <person name="Wang H."/>
            <person name="Wang A."/>
            <person name="Jiang F."/>
            <person name="Liu H."/>
            <person name="Zhao H."/>
            <person name="Xu D."/>
            <person name="Zhang Y."/>
        </authorList>
    </citation>
    <scope>NUCLEOTIDE SEQUENCE [LARGE SCALE GENOMIC DNA]</scope>
    <source>
        <strain evidence="2">cv. Punajuju</strain>
    </source>
</reference>
<dbReference type="Proteomes" id="UP001055811">
    <property type="component" value="Linkage Group LG07"/>
</dbReference>
<gene>
    <name evidence="1" type="ORF">L2E82_37942</name>
</gene>
<sequence>MVVKVEKHDSSNHQGIKEIDDVTQADVKGNESQCKSNNSCENAEALRNEADSLGSQSGPLNVDLIKSVDQANSEGNNCEVHMDQSSSNNAKFVHPSRDSGSQVKDNDEGENCRQEVEDITHISHSNPENSRHPFDLNTEPYEGSKDVNKEIVSGLHKESIPDSKGTKQKKSINAKVIPTSMKLKDVMRANYANSQRKSNKTNRSQGSQNSLSKSENSISVELMKTKNIGDEVGFCLEGFEEMLRAEIEGEGVFNQQK</sequence>
<dbReference type="EMBL" id="CM042015">
    <property type="protein sequence ID" value="KAI3708636.1"/>
    <property type="molecule type" value="Genomic_DNA"/>
</dbReference>
<evidence type="ECO:0000313" key="1">
    <source>
        <dbReference type="EMBL" id="KAI3708636.1"/>
    </source>
</evidence>
<reference evidence="1 2" key="2">
    <citation type="journal article" date="2022" name="Mol. Ecol. Resour.">
        <title>The genomes of chicory, endive, great burdock and yacon provide insights into Asteraceae paleo-polyploidization history and plant inulin production.</title>
        <authorList>
            <person name="Fan W."/>
            <person name="Wang S."/>
            <person name="Wang H."/>
            <person name="Wang A."/>
            <person name="Jiang F."/>
            <person name="Liu H."/>
            <person name="Zhao H."/>
            <person name="Xu D."/>
            <person name="Zhang Y."/>
        </authorList>
    </citation>
    <scope>NUCLEOTIDE SEQUENCE [LARGE SCALE GENOMIC DNA]</scope>
    <source>
        <strain evidence="2">cv. Punajuju</strain>
        <tissue evidence="1">Leaves</tissue>
    </source>
</reference>
<keyword evidence="2" id="KW-1185">Reference proteome</keyword>
<name>A0ACB9AF85_CICIN</name>
<organism evidence="1 2">
    <name type="scientific">Cichorium intybus</name>
    <name type="common">Chicory</name>
    <dbReference type="NCBI Taxonomy" id="13427"/>
    <lineage>
        <taxon>Eukaryota</taxon>
        <taxon>Viridiplantae</taxon>
        <taxon>Streptophyta</taxon>
        <taxon>Embryophyta</taxon>
        <taxon>Tracheophyta</taxon>
        <taxon>Spermatophyta</taxon>
        <taxon>Magnoliopsida</taxon>
        <taxon>eudicotyledons</taxon>
        <taxon>Gunneridae</taxon>
        <taxon>Pentapetalae</taxon>
        <taxon>asterids</taxon>
        <taxon>campanulids</taxon>
        <taxon>Asterales</taxon>
        <taxon>Asteraceae</taxon>
        <taxon>Cichorioideae</taxon>
        <taxon>Cichorieae</taxon>
        <taxon>Cichoriinae</taxon>
        <taxon>Cichorium</taxon>
    </lineage>
</organism>